<keyword evidence="3 7" id="KW-0853">WD repeat</keyword>
<sequence>MKATQKVLSEDIDLYLQRLPNSDIYELSYLHKDEIQCISASTNTSIIATGSQDGVVKFWKKLYRGIEFAKQFRAHVSAVSQIAFSQIGSKAASISYSDCIIKIYDSLSLDMIDKLTLNDPVLYLEIAQDIQDAEPYILACTQAGLVVAEMISNPVQKKIDIHASKALVVAYNAHKKTCISADENGVIEYWRKESAEMPDDVDFRFKVQTDLYVLAQNKETPVSLTISPSGNLFCIYTASRVFRIYNYSTGKIMTKFEEAYEDYQEIQNNPSSDLRLERIEFYRRIALEKDMDKNLERLNAVWDESEEIIIYAAYIGIKFRLVSTGEVIRIIAKSETPRFTQLFLYQGVPMLNTSGKAGLGGSSSQGFKEIDPIIFAIGYHRTRFYLFTKRNPADEGKEDTRDIMNETITDDSKCLVMQQKPSIRLAKSAVIHTTMGDITIKLFPKQCPRTVENFTGHCMNGYYSQQIFHRVIKGFMIQTGDPEGNGHGGTSIWGGEFEDEISEDLKHDRPFTVSMANRGPNTNGSQFFITTVAASWLNGRHTLFGRVAKGMDTVCRIEGVPCDKKNKPKADIRIVDITINLD</sequence>
<dbReference type="PROSITE" id="PS50294">
    <property type="entry name" value="WD_REPEATS_REGION"/>
    <property type="match status" value="1"/>
</dbReference>
<evidence type="ECO:0000256" key="3">
    <source>
        <dbReference type="ARBA" id="ARBA00022574"/>
    </source>
</evidence>
<keyword evidence="6" id="KW-0413">Isomerase</keyword>
<dbReference type="EMBL" id="MPUH01000036">
    <property type="protein sequence ID" value="OMJ93796.1"/>
    <property type="molecule type" value="Genomic_DNA"/>
</dbReference>
<dbReference type="FunFam" id="2.40.100.10:FF:000003">
    <property type="entry name" value="Peptidylprolyl isomerase domain and WD repeat-containing 1"/>
    <property type="match status" value="1"/>
</dbReference>
<evidence type="ECO:0000256" key="7">
    <source>
        <dbReference type="PROSITE-ProRule" id="PRU00221"/>
    </source>
</evidence>
<proteinExistence type="predicted"/>
<dbReference type="Pfam" id="PF00400">
    <property type="entry name" value="WD40"/>
    <property type="match status" value="2"/>
</dbReference>
<dbReference type="InterPro" id="IPR002130">
    <property type="entry name" value="Cyclophilin-type_PPIase_dom"/>
</dbReference>
<dbReference type="Gene3D" id="2.40.100.10">
    <property type="entry name" value="Cyclophilin-like"/>
    <property type="match status" value="1"/>
</dbReference>
<gene>
    <name evidence="9" type="ORF">SteCoe_3118</name>
</gene>
<dbReference type="SUPFAM" id="SSF50891">
    <property type="entry name" value="Cyclophilin-like"/>
    <property type="match status" value="1"/>
</dbReference>
<feature type="domain" description="PPIase cyclophilin-type" evidence="8">
    <location>
        <begin position="425"/>
        <end position="579"/>
    </location>
</feature>
<dbReference type="PROSITE" id="PS50082">
    <property type="entry name" value="WD_REPEATS_2"/>
    <property type="match status" value="1"/>
</dbReference>
<dbReference type="SUPFAM" id="SSF50978">
    <property type="entry name" value="WD40 repeat-like"/>
    <property type="match status" value="1"/>
</dbReference>
<dbReference type="InterPro" id="IPR015943">
    <property type="entry name" value="WD40/YVTN_repeat-like_dom_sf"/>
</dbReference>
<organism evidence="9 10">
    <name type="scientific">Stentor coeruleus</name>
    <dbReference type="NCBI Taxonomy" id="5963"/>
    <lineage>
        <taxon>Eukaryota</taxon>
        <taxon>Sar</taxon>
        <taxon>Alveolata</taxon>
        <taxon>Ciliophora</taxon>
        <taxon>Postciliodesmatophora</taxon>
        <taxon>Heterotrichea</taxon>
        <taxon>Heterotrichida</taxon>
        <taxon>Stentoridae</taxon>
        <taxon>Stentor</taxon>
    </lineage>
</organism>
<evidence type="ECO:0000313" key="9">
    <source>
        <dbReference type="EMBL" id="OMJ93796.1"/>
    </source>
</evidence>
<evidence type="ECO:0000256" key="4">
    <source>
        <dbReference type="ARBA" id="ARBA00022737"/>
    </source>
</evidence>
<feature type="repeat" description="WD" evidence="7">
    <location>
        <begin position="28"/>
        <end position="60"/>
    </location>
</feature>
<dbReference type="PRINTS" id="PR00153">
    <property type="entry name" value="CSAPPISMRASE"/>
</dbReference>
<dbReference type="InterPro" id="IPR036322">
    <property type="entry name" value="WD40_repeat_dom_sf"/>
</dbReference>
<dbReference type="SMART" id="SM00320">
    <property type="entry name" value="WD40"/>
    <property type="match status" value="4"/>
</dbReference>
<comment type="caution">
    <text evidence="9">The sequence shown here is derived from an EMBL/GenBank/DDBJ whole genome shotgun (WGS) entry which is preliminary data.</text>
</comment>
<dbReference type="GO" id="GO:0003755">
    <property type="term" value="F:peptidyl-prolyl cis-trans isomerase activity"/>
    <property type="evidence" value="ECO:0007669"/>
    <property type="project" value="UniProtKB-KW"/>
</dbReference>
<dbReference type="AlphaFoldDB" id="A0A1R2CXR3"/>
<name>A0A1R2CXR3_9CILI</name>
<dbReference type="Pfam" id="PF00160">
    <property type="entry name" value="Pro_isomerase"/>
    <property type="match status" value="1"/>
</dbReference>
<dbReference type="EC" id="5.2.1.8" evidence="2"/>
<keyword evidence="4" id="KW-0677">Repeat</keyword>
<evidence type="ECO:0000256" key="1">
    <source>
        <dbReference type="ARBA" id="ARBA00000971"/>
    </source>
</evidence>
<dbReference type="PANTHER" id="PTHR45625:SF4">
    <property type="entry name" value="PEPTIDYLPROLYL ISOMERASE DOMAIN AND WD REPEAT-CONTAINING PROTEIN 1"/>
    <property type="match status" value="1"/>
</dbReference>
<reference evidence="9 10" key="1">
    <citation type="submission" date="2016-11" db="EMBL/GenBank/DDBJ databases">
        <title>The macronuclear genome of Stentor coeruleus: a giant cell with tiny introns.</title>
        <authorList>
            <person name="Slabodnick M."/>
            <person name="Ruby J.G."/>
            <person name="Reiff S.B."/>
            <person name="Swart E.C."/>
            <person name="Gosai S."/>
            <person name="Prabakaran S."/>
            <person name="Witkowska E."/>
            <person name="Larue G.E."/>
            <person name="Fisher S."/>
            <person name="Freeman R.M."/>
            <person name="Gunawardena J."/>
            <person name="Chu W."/>
            <person name="Stover N.A."/>
            <person name="Gregory B.D."/>
            <person name="Nowacki M."/>
            <person name="Derisi J."/>
            <person name="Roy S.W."/>
            <person name="Marshall W.F."/>
            <person name="Sood P."/>
        </authorList>
    </citation>
    <scope>NUCLEOTIDE SEQUENCE [LARGE SCALE GENOMIC DNA]</scope>
    <source>
        <strain evidence="9">WM001</strain>
    </source>
</reference>
<evidence type="ECO:0000256" key="5">
    <source>
        <dbReference type="ARBA" id="ARBA00023110"/>
    </source>
</evidence>
<evidence type="ECO:0000259" key="8">
    <source>
        <dbReference type="PROSITE" id="PS50072"/>
    </source>
</evidence>
<dbReference type="GO" id="GO:0005634">
    <property type="term" value="C:nucleus"/>
    <property type="evidence" value="ECO:0007669"/>
    <property type="project" value="UniProtKB-ARBA"/>
</dbReference>
<dbReference type="PANTHER" id="PTHR45625">
    <property type="entry name" value="PEPTIDYL-PROLYL CIS-TRANS ISOMERASE-RELATED"/>
    <property type="match status" value="1"/>
</dbReference>
<protein>
    <recommendedName>
        <fullName evidence="2">peptidylprolyl isomerase</fullName>
        <ecNumber evidence="2">5.2.1.8</ecNumber>
    </recommendedName>
</protein>
<evidence type="ECO:0000256" key="2">
    <source>
        <dbReference type="ARBA" id="ARBA00013194"/>
    </source>
</evidence>
<dbReference type="OrthoDB" id="271386at2759"/>
<dbReference type="InterPro" id="IPR029000">
    <property type="entry name" value="Cyclophilin-like_dom_sf"/>
</dbReference>
<accession>A0A1R2CXR3</accession>
<evidence type="ECO:0000313" key="10">
    <source>
        <dbReference type="Proteomes" id="UP000187209"/>
    </source>
</evidence>
<comment type="catalytic activity">
    <reaction evidence="1">
        <text>[protein]-peptidylproline (omega=180) = [protein]-peptidylproline (omega=0)</text>
        <dbReference type="Rhea" id="RHEA:16237"/>
        <dbReference type="Rhea" id="RHEA-COMP:10747"/>
        <dbReference type="Rhea" id="RHEA-COMP:10748"/>
        <dbReference type="ChEBI" id="CHEBI:83833"/>
        <dbReference type="ChEBI" id="CHEBI:83834"/>
        <dbReference type="EC" id="5.2.1.8"/>
    </reaction>
</comment>
<keyword evidence="10" id="KW-1185">Reference proteome</keyword>
<dbReference type="InterPro" id="IPR044666">
    <property type="entry name" value="Cyclophilin_A-like"/>
</dbReference>
<dbReference type="InterPro" id="IPR001680">
    <property type="entry name" value="WD40_rpt"/>
</dbReference>
<keyword evidence="5" id="KW-0697">Rotamase</keyword>
<dbReference type="Proteomes" id="UP000187209">
    <property type="component" value="Unassembled WGS sequence"/>
</dbReference>
<dbReference type="PROSITE" id="PS50072">
    <property type="entry name" value="CSA_PPIASE_2"/>
    <property type="match status" value="1"/>
</dbReference>
<evidence type="ECO:0000256" key="6">
    <source>
        <dbReference type="ARBA" id="ARBA00023235"/>
    </source>
</evidence>
<dbReference type="Gene3D" id="2.130.10.10">
    <property type="entry name" value="YVTN repeat-like/Quinoprotein amine dehydrogenase"/>
    <property type="match status" value="1"/>
</dbReference>